<dbReference type="AlphaFoldDB" id="A5CZF5"/>
<dbReference type="GO" id="GO:0006313">
    <property type="term" value="P:DNA transposition"/>
    <property type="evidence" value="ECO:0007669"/>
    <property type="project" value="InterPro"/>
</dbReference>
<name>A5CZF5_PELTS</name>
<sequence>MYNPLSLKLAMVTPETLIVGVDVAKRIHYAQMINFRGEGLHKPFPFQNTTSGIGNLVRQIKTIQMKYGLSDVLVAMEPTGHYWLPLACTLIAQGITVVMVNPHHVKKAKELDDNSPTKRDDKDAGVIARLARDGRFHLPYIPTGVTADIRNLVNFRERLNKELQQTKAEITTILDRYFPEFLDVFKSVEGKAAMAALENFPFPADLLERTVEDVASVLSEATHKRVGGRHAELLHESARNSVGIKDGAEGARIDLQYQLRRVKQILDECELVEARLAELLKEVPYAGYLLTIPGTSILQVAAVVSEVGDLSNYRSARQLIKLAGLNLVENSSGSHKGRSRISKRGRSKLRCTLFRVALILVARTQEFSLLHHYYTTRPNNPLKGKQSLVAICCKLLRIIFALSQKKMAYDKNMVISQDHPAFMYMKSAVKSKKAAA</sequence>
<evidence type="ECO:0000259" key="2">
    <source>
        <dbReference type="Pfam" id="PF01548"/>
    </source>
</evidence>
<evidence type="ECO:0000313" key="5">
    <source>
        <dbReference type="Proteomes" id="UP000006556"/>
    </source>
</evidence>
<dbReference type="eggNOG" id="COG3547">
    <property type="taxonomic scope" value="Bacteria"/>
</dbReference>
<dbReference type="HOGENOM" id="CLU_036902_4_1_9"/>
<feature type="domain" description="Transposase IS110-like N-terminal" evidence="2">
    <location>
        <begin position="19"/>
        <end position="179"/>
    </location>
</feature>
<dbReference type="Pfam" id="PF01548">
    <property type="entry name" value="DEDD_Tnp_IS110"/>
    <property type="match status" value="1"/>
</dbReference>
<dbReference type="EMBL" id="AP009389">
    <property type="protein sequence ID" value="BAF60618.1"/>
    <property type="molecule type" value="Genomic_DNA"/>
</dbReference>
<dbReference type="Pfam" id="PF02371">
    <property type="entry name" value="Transposase_20"/>
    <property type="match status" value="1"/>
</dbReference>
<dbReference type="STRING" id="370438.PTH_2437"/>
<dbReference type="InterPro" id="IPR003346">
    <property type="entry name" value="Transposase_20"/>
</dbReference>
<dbReference type="InterPro" id="IPR047650">
    <property type="entry name" value="Transpos_IS110"/>
</dbReference>
<evidence type="ECO:0000256" key="1">
    <source>
        <dbReference type="SAM" id="Coils"/>
    </source>
</evidence>
<dbReference type="PANTHER" id="PTHR33055">
    <property type="entry name" value="TRANSPOSASE FOR INSERTION SEQUENCE ELEMENT IS1111A"/>
    <property type="match status" value="1"/>
</dbReference>
<evidence type="ECO:0000313" key="4">
    <source>
        <dbReference type="EMBL" id="BAF60618.1"/>
    </source>
</evidence>
<keyword evidence="1" id="KW-0175">Coiled coil</keyword>
<dbReference type="PANTHER" id="PTHR33055:SF15">
    <property type="entry name" value="TRANSPOSASE-RELATED"/>
    <property type="match status" value="1"/>
</dbReference>
<dbReference type="NCBIfam" id="NF033542">
    <property type="entry name" value="transpos_IS110"/>
    <property type="match status" value="1"/>
</dbReference>
<gene>
    <name evidence="4" type="ordered locus">PTH_2437</name>
</gene>
<feature type="coiled-coil region" evidence="1">
    <location>
        <begin position="149"/>
        <end position="176"/>
    </location>
</feature>
<keyword evidence="5" id="KW-1185">Reference proteome</keyword>
<dbReference type="Proteomes" id="UP000006556">
    <property type="component" value="Chromosome"/>
</dbReference>
<organism evidence="4 5">
    <name type="scientific">Pelotomaculum thermopropionicum (strain DSM 13744 / JCM 10971 / SI)</name>
    <dbReference type="NCBI Taxonomy" id="370438"/>
    <lineage>
        <taxon>Bacteria</taxon>
        <taxon>Bacillati</taxon>
        <taxon>Bacillota</taxon>
        <taxon>Clostridia</taxon>
        <taxon>Eubacteriales</taxon>
        <taxon>Desulfotomaculaceae</taxon>
        <taxon>Pelotomaculum</taxon>
    </lineage>
</organism>
<feature type="domain" description="Transposase IS116/IS110/IS902 C-terminal" evidence="3">
    <location>
        <begin position="288"/>
        <end position="368"/>
    </location>
</feature>
<reference evidence="5" key="1">
    <citation type="journal article" date="2008" name="Genome Res.">
        <title>The genome of Pelotomaculum thermopropionicum reveals niche-associated evolution in anaerobic microbiota.</title>
        <authorList>
            <person name="Kosaka T."/>
            <person name="Kato S."/>
            <person name="Shimoyama T."/>
            <person name="Ishii S."/>
            <person name="Abe T."/>
            <person name="Watanabe K."/>
        </authorList>
    </citation>
    <scope>NUCLEOTIDE SEQUENCE [LARGE SCALE GENOMIC DNA]</scope>
    <source>
        <strain evidence="5">DSM 13744 / JCM 10971 / SI</strain>
    </source>
</reference>
<dbReference type="GO" id="GO:0003677">
    <property type="term" value="F:DNA binding"/>
    <property type="evidence" value="ECO:0007669"/>
    <property type="project" value="InterPro"/>
</dbReference>
<evidence type="ECO:0000259" key="3">
    <source>
        <dbReference type="Pfam" id="PF02371"/>
    </source>
</evidence>
<protein>
    <submittedName>
        <fullName evidence="4">Hypothetical transposase</fullName>
    </submittedName>
</protein>
<accession>A5CZF5</accession>
<proteinExistence type="predicted"/>
<dbReference type="InterPro" id="IPR002525">
    <property type="entry name" value="Transp_IS110-like_N"/>
</dbReference>
<dbReference type="GO" id="GO:0004803">
    <property type="term" value="F:transposase activity"/>
    <property type="evidence" value="ECO:0007669"/>
    <property type="project" value="InterPro"/>
</dbReference>
<dbReference type="KEGG" id="pth:PTH_2437"/>